<dbReference type="InterPro" id="IPR015943">
    <property type="entry name" value="WD40/YVTN_repeat-like_dom_sf"/>
</dbReference>
<evidence type="ECO:0000256" key="2">
    <source>
        <dbReference type="PIRNR" id="PIRNR007949"/>
    </source>
</evidence>
<dbReference type="InterPro" id="IPR038132">
    <property type="entry name" value="Vps16_C_sf"/>
</dbReference>
<dbReference type="GO" id="GO:0042144">
    <property type="term" value="P:vacuole fusion, non-autophagic"/>
    <property type="evidence" value="ECO:0007669"/>
    <property type="project" value="TreeGrafter"/>
</dbReference>
<feature type="domain" description="Vps16 C-terminal" evidence="3">
    <location>
        <begin position="501"/>
        <end position="816"/>
    </location>
</feature>
<evidence type="ECO:0000313" key="5">
    <source>
        <dbReference type="EMBL" id="MDI1489397.1"/>
    </source>
</evidence>
<dbReference type="Pfam" id="PF04840">
    <property type="entry name" value="Vps16_C"/>
    <property type="match status" value="1"/>
</dbReference>
<dbReference type="Gene3D" id="2.130.10.10">
    <property type="entry name" value="YVTN repeat-like/Quinoprotein amine dehydrogenase"/>
    <property type="match status" value="1"/>
</dbReference>
<dbReference type="GO" id="GO:0016197">
    <property type="term" value="P:endosomal transport"/>
    <property type="evidence" value="ECO:0007669"/>
    <property type="project" value="TreeGrafter"/>
</dbReference>
<dbReference type="PANTHER" id="PTHR12811:SF0">
    <property type="entry name" value="VACUOLAR PROTEIN SORTING-ASSOCIATED PROTEIN 16 HOMOLOG"/>
    <property type="match status" value="1"/>
</dbReference>
<dbReference type="GO" id="GO:0005768">
    <property type="term" value="C:endosome"/>
    <property type="evidence" value="ECO:0007669"/>
    <property type="project" value="TreeGrafter"/>
</dbReference>
<dbReference type="PANTHER" id="PTHR12811">
    <property type="entry name" value="VACUOLAR PROTEIN SORTING VPS16"/>
    <property type="match status" value="1"/>
</dbReference>
<name>A0AA43QNY8_9LECA</name>
<reference evidence="5" key="1">
    <citation type="journal article" date="2023" name="Genome Biol. Evol.">
        <title>First Whole Genome Sequence and Flow Cytometry Genome Size Data for the Lichen-Forming Fungus Ramalina farinacea (Ascomycota).</title>
        <authorList>
            <person name="Llewellyn T."/>
            <person name="Mian S."/>
            <person name="Hill R."/>
            <person name="Leitch I.J."/>
            <person name="Gaya E."/>
        </authorList>
    </citation>
    <scope>NUCLEOTIDE SEQUENCE</scope>
    <source>
        <strain evidence="5">LIQ254RAFAR</strain>
    </source>
</reference>
<keyword evidence="2" id="KW-0813">Transport</keyword>
<dbReference type="GO" id="GO:0003779">
    <property type="term" value="F:actin binding"/>
    <property type="evidence" value="ECO:0007669"/>
    <property type="project" value="TreeGrafter"/>
</dbReference>
<dbReference type="AlphaFoldDB" id="A0AA43QNY8"/>
<dbReference type="Pfam" id="PF04841">
    <property type="entry name" value="Vps16_N"/>
    <property type="match status" value="1"/>
</dbReference>
<dbReference type="EMBL" id="JAPUFD010000009">
    <property type="protein sequence ID" value="MDI1489397.1"/>
    <property type="molecule type" value="Genomic_DNA"/>
</dbReference>
<dbReference type="SUPFAM" id="SSF82171">
    <property type="entry name" value="DPP6 N-terminal domain-like"/>
    <property type="match status" value="1"/>
</dbReference>
<evidence type="ECO:0000256" key="1">
    <source>
        <dbReference type="ARBA" id="ARBA00009250"/>
    </source>
</evidence>
<dbReference type="Gene3D" id="1.10.150.780">
    <property type="entry name" value="Vps16, C-terminal region"/>
    <property type="match status" value="1"/>
</dbReference>
<comment type="similarity">
    <text evidence="1 2">Belongs to the VPS16 family.</text>
</comment>
<dbReference type="GO" id="GO:0006886">
    <property type="term" value="P:intracellular protein transport"/>
    <property type="evidence" value="ECO:0007669"/>
    <property type="project" value="InterPro"/>
</dbReference>
<feature type="domain" description="Vps16 N-terminal" evidence="4">
    <location>
        <begin position="4"/>
        <end position="407"/>
    </location>
</feature>
<comment type="function">
    <text evidence="2">Essential for vacuolar protein sorting. Required for vacuole biogenesis, stability and to maintain vacuole morphology.</text>
</comment>
<keyword evidence="6" id="KW-1185">Reference proteome</keyword>
<dbReference type="PIRSF" id="PIRSF007949">
    <property type="entry name" value="VPS16"/>
    <property type="match status" value="1"/>
</dbReference>
<dbReference type="FunFam" id="2.130.10.10:FF:000635">
    <property type="entry name" value="Probable vacuolar protein sorting-associated protein 16 homolog"/>
    <property type="match status" value="1"/>
</dbReference>
<evidence type="ECO:0000313" key="6">
    <source>
        <dbReference type="Proteomes" id="UP001161017"/>
    </source>
</evidence>
<dbReference type="Proteomes" id="UP001161017">
    <property type="component" value="Unassembled WGS sequence"/>
</dbReference>
<gene>
    <name evidence="5" type="primary">vps16</name>
    <name evidence="5" type="ORF">OHK93_008675</name>
</gene>
<evidence type="ECO:0000259" key="4">
    <source>
        <dbReference type="Pfam" id="PF04841"/>
    </source>
</evidence>
<dbReference type="GO" id="GO:0030897">
    <property type="term" value="C:HOPS complex"/>
    <property type="evidence" value="ECO:0007669"/>
    <property type="project" value="TreeGrafter"/>
</dbReference>
<keyword evidence="2" id="KW-0653">Protein transport</keyword>
<sequence>MSGPTADWEKAGDSFYRKIKFYEAILDPELELEYHVIAGAVYGGALALYRDQERIQTYRSTPSFKSSIDVYSCAGRLIRRINWDKGNIRGLGWSDDEKLLVVTEDGTVRCYYDLHGDFTQFSLGNGAEEHGVVACRFWSHGLVALLSNNRLIAVSNYLEPRPRLLALPPSDMVHSWAIIPPAYTLSRSVEVLLAVGETLYVIDSTEAEDRVLPNGPFQHISVSPNGLYIALYAEGGKVWMIMSDFQSKIGEYESKTKTVPKDVQWCGNDSVVLAWEDEIHMIGPNGAFLRYYYDAWVHLIPDIDGVRLITNDVCEFLQKVPDATVEVHKYGSTSPASVLLDAVQQLESESPKADEDIQLIRPKLPDAVAICVEAAGQEYHSRWQKQLLKAASFGKSILDVYSSDDFVGVCETLRILNAVRDYRIGLPLTYEQYTRLTPVQLIRRLINRSEYLLAIRLSEFLRLPTNNIYVHWAARKARHSSADQESVCRSIVARLSSKRGISFEMIARAAYDEGHGDLATALLHHEARAGKQVPLLMSMSEDELALDKAIASGDPDLVFIVLLNLKKQIPLASFFRMLSNRPMAMALVETSARDQDTSLLKDLYYQDDRRLDGSRLLFSEALAQSAPQTKVDKLKLASKLLADSTKDSAALLTSRLIQETQSLIKVQSSLDNDRPASSQTKFTGLSLNQTVYQLVLGSQIKRANKLAADFHLPPKVSEWIRLRALVVARNWDELEDIARRNKKSPIGWEPYFNEILGAGKIKLAGGTFVAKCTNLTVSERSEMWIKCGMFSRAGDELVKAKDLEGLEKLKKRAGPEGAGEIERMMAGLRLKR</sequence>
<dbReference type="InterPro" id="IPR006926">
    <property type="entry name" value="Vps16_N"/>
</dbReference>
<accession>A0AA43QNY8</accession>
<dbReference type="InterPro" id="IPR016534">
    <property type="entry name" value="VPS16"/>
</dbReference>
<comment type="caution">
    <text evidence="5">The sequence shown here is derived from an EMBL/GenBank/DDBJ whole genome shotgun (WGS) entry which is preliminary data.</text>
</comment>
<evidence type="ECO:0000259" key="3">
    <source>
        <dbReference type="Pfam" id="PF04840"/>
    </source>
</evidence>
<proteinExistence type="inferred from homology"/>
<organism evidence="5 6">
    <name type="scientific">Ramalina farinacea</name>
    <dbReference type="NCBI Taxonomy" id="258253"/>
    <lineage>
        <taxon>Eukaryota</taxon>
        <taxon>Fungi</taxon>
        <taxon>Dikarya</taxon>
        <taxon>Ascomycota</taxon>
        <taxon>Pezizomycotina</taxon>
        <taxon>Lecanoromycetes</taxon>
        <taxon>OSLEUM clade</taxon>
        <taxon>Lecanoromycetidae</taxon>
        <taxon>Lecanorales</taxon>
        <taxon>Lecanorineae</taxon>
        <taxon>Ramalinaceae</taxon>
        <taxon>Ramalina</taxon>
    </lineage>
</organism>
<protein>
    <recommendedName>
        <fullName evidence="2">Probable vacuolar protein sorting-associated protein 16 homolog</fullName>
    </recommendedName>
</protein>
<dbReference type="InterPro" id="IPR006925">
    <property type="entry name" value="Vps16_C"/>
</dbReference>